<accession>A0A2Z3H192</accession>
<evidence type="ECO:0000313" key="2">
    <source>
        <dbReference type="Proteomes" id="UP000245802"/>
    </source>
</evidence>
<keyword evidence="2" id="KW-1185">Reference proteome</keyword>
<protein>
    <recommendedName>
        <fullName evidence="3">DUF3168 domain-containing protein</fullName>
    </recommendedName>
</protein>
<evidence type="ECO:0008006" key="3">
    <source>
        <dbReference type="Google" id="ProtNLM"/>
    </source>
</evidence>
<dbReference type="AlphaFoldDB" id="A0A2Z3H192"/>
<organism evidence="1 2">
    <name type="scientific">Gemmata obscuriglobus</name>
    <dbReference type="NCBI Taxonomy" id="114"/>
    <lineage>
        <taxon>Bacteria</taxon>
        <taxon>Pseudomonadati</taxon>
        <taxon>Planctomycetota</taxon>
        <taxon>Planctomycetia</taxon>
        <taxon>Gemmatales</taxon>
        <taxon>Gemmataceae</taxon>
        <taxon>Gemmata</taxon>
    </lineage>
</organism>
<gene>
    <name evidence="1" type="ORF">C1280_24110</name>
</gene>
<proteinExistence type="predicted"/>
<dbReference type="Proteomes" id="UP000245802">
    <property type="component" value="Chromosome"/>
</dbReference>
<reference evidence="1 2" key="1">
    <citation type="submission" date="2018-01" db="EMBL/GenBank/DDBJ databases">
        <title>G. obscuriglobus.</title>
        <authorList>
            <person name="Franke J."/>
            <person name="Blomberg W."/>
            <person name="Selmecki A."/>
        </authorList>
    </citation>
    <scope>NUCLEOTIDE SEQUENCE [LARGE SCALE GENOMIC DNA]</scope>
    <source>
        <strain evidence="1 2">DSM 5831</strain>
    </source>
</reference>
<dbReference type="EMBL" id="CP025958">
    <property type="protein sequence ID" value="AWM39783.1"/>
    <property type="molecule type" value="Genomic_DNA"/>
</dbReference>
<sequence length="110" mass="12348">MVMPGQVNALTTDNLQPPYIQVAEFVRVPNRDTQNGVLESTFSVLVVAKNLEEAEDLAENLDSHLTNNYEATDQDIGIFQEQYAVGLTDPSNLYQVGVKLDYRLFEDPNK</sequence>
<name>A0A2Z3H192_9BACT</name>
<evidence type="ECO:0000313" key="1">
    <source>
        <dbReference type="EMBL" id="AWM39783.1"/>
    </source>
</evidence>
<dbReference type="KEGG" id="gog:C1280_24110"/>